<sequence length="331" mass="33847">MTLRTSDLPLTFAPEVSSALARGGAVVALESTIITHGMPWPQNVETATRVEDEVRRHGATPATIAVLDGRIHIGLTAAELAALGQARDVMKLSRADLAACLALGRTGATTVAATMICAHLAGIAVFATGGIGGVHRGAEESFDISADLAELSQTPVTVVAAGAKAILDLPKTLEVLETYGVPVIAYGQDALPAFWSRDAGLTAPLRMDTADQIARAHRMRATLGLPGGQLVTNPIPAAHEIARATLAPIIETALAEASAAGIASKAVTPFLLQRIFELTEGRSLTANIELVLNNARLGSAIAVALSQTMSEAGSGPAAQAPASSGAKGHNT</sequence>
<dbReference type="Proteomes" id="UP000198539">
    <property type="component" value="Unassembled WGS sequence"/>
</dbReference>
<evidence type="ECO:0000256" key="3">
    <source>
        <dbReference type="ARBA" id="ARBA00023211"/>
    </source>
</evidence>
<evidence type="ECO:0000256" key="5">
    <source>
        <dbReference type="ARBA" id="ARBA00023295"/>
    </source>
</evidence>
<accession>A0A1H3BIN7</accession>
<dbReference type="RefSeq" id="WP_092890770.1">
    <property type="nucleotide sequence ID" value="NZ_CP061498.1"/>
</dbReference>
<dbReference type="SUPFAM" id="SSF110581">
    <property type="entry name" value="Indigoidine synthase A-like"/>
    <property type="match status" value="1"/>
</dbReference>
<evidence type="ECO:0000313" key="8">
    <source>
        <dbReference type="EMBL" id="SDX41184.1"/>
    </source>
</evidence>
<comment type="subunit">
    <text evidence="6">Homotrimer.</text>
</comment>
<evidence type="ECO:0000256" key="1">
    <source>
        <dbReference type="ARBA" id="ARBA00022723"/>
    </source>
</evidence>
<dbReference type="EMBL" id="FNOM01000008">
    <property type="protein sequence ID" value="SDX41184.1"/>
    <property type="molecule type" value="Genomic_DNA"/>
</dbReference>
<feature type="binding site" evidence="6">
    <location>
        <position position="143"/>
    </location>
    <ligand>
        <name>Mn(2+)</name>
        <dbReference type="ChEBI" id="CHEBI:29035"/>
    </ligand>
</feature>
<dbReference type="InterPro" id="IPR022830">
    <property type="entry name" value="Indigdn_synthA-like"/>
</dbReference>
<feature type="binding site" evidence="6">
    <location>
        <begin position="145"/>
        <end position="147"/>
    </location>
    <ligand>
        <name>substrate</name>
    </ligand>
</feature>
<reference evidence="8 9" key="1">
    <citation type="submission" date="2016-10" db="EMBL/GenBank/DDBJ databases">
        <authorList>
            <person name="de Groot N.N."/>
        </authorList>
    </citation>
    <scope>NUCLEOTIDE SEQUENCE [LARGE SCALE GENOMIC DNA]</scope>
    <source>
        <strain evidence="8 9">CGMCC 1.8894</strain>
    </source>
</reference>
<gene>
    <name evidence="6" type="primary">psuG</name>
    <name evidence="8" type="ORF">SAMN04488238_10850</name>
</gene>
<dbReference type="GO" id="GO:0004730">
    <property type="term" value="F:pseudouridylate synthase activity"/>
    <property type="evidence" value="ECO:0007669"/>
    <property type="project" value="UniProtKB-UniRule"/>
</dbReference>
<feature type="region of interest" description="Disordered" evidence="7">
    <location>
        <begin position="312"/>
        <end position="331"/>
    </location>
</feature>
<comment type="function">
    <text evidence="6">Catalyzes the reversible cleavage of pseudouridine 5'-phosphate (PsiMP) to ribose 5-phosphate and uracil. Functions biologically in the cleavage direction, as part of a pseudouridine degradation pathway.</text>
</comment>
<comment type="cofactor">
    <cofactor evidence="6">
        <name>Mn(2+)</name>
        <dbReference type="ChEBI" id="CHEBI:29035"/>
    </cofactor>
    <text evidence="6">Binds 1 Mn(2+) ion per subunit.</text>
</comment>
<comment type="catalytic activity">
    <reaction evidence="6">
        <text>D-ribose 5-phosphate + uracil = psi-UMP + H2O</text>
        <dbReference type="Rhea" id="RHEA:18337"/>
        <dbReference type="ChEBI" id="CHEBI:15377"/>
        <dbReference type="ChEBI" id="CHEBI:17568"/>
        <dbReference type="ChEBI" id="CHEBI:58380"/>
        <dbReference type="ChEBI" id="CHEBI:78346"/>
        <dbReference type="EC" id="4.2.1.70"/>
    </reaction>
</comment>
<dbReference type="GO" id="GO:0046113">
    <property type="term" value="P:nucleobase catabolic process"/>
    <property type="evidence" value="ECO:0007669"/>
    <property type="project" value="UniProtKB-UniRule"/>
</dbReference>
<organism evidence="8 9">
    <name type="scientific">Roseicitreum antarcticum</name>
    <dbReference type="NCBI Taxonomy" id="564137"/>
    <lineage>
        <taxon>Bacteria</taxon>
        <taxon>Pseudomonadati</taxon>
        <taxon>Pseudomonadota</taxon>
        <taxon>Alphaproteobacteria</taxon>
        <taxon>Rhodobacterales</taxon>
        <taxon>Paracoccaceae</taxon>
        <taxon>Roseicitreum</taxon>
    </lineage>
</organism>
<dbReference type="GO" id="GO:0046872">
    <property type="term" value="F:metal ion binding"/>
    <property type="evidence" value="ECO:0007669"/>
    <property type="project" value="UniProtKB-KW"/>
</dbReference>
<evidence type="ECO:0000256" key="7">
    <source>
        <dbReference type="SAM" id="MobiDB-lite"/>
    </source>
</evidence>
<protein>
    <recommendedName>
        <fullName evidence="6">Pseudouridine-5'-phosphate glycosidase</fullName>
        <shortName evidence="6">PsiMP glycosidase</shortName>
        <ecNumber evidence="6">4.2.1.70</ecNumber>
    </recommendedName>
</protein>
<dbReference type="Gene3D" id="3.40.1790.10">
    <property type="entry name" value="Indigoidine synthase domain"/>
    <property type="match status" value="1"/>
</dbReference>
<feature type="active site" description="Proton donor" evidence="6">
    <location>
        <position position="30"/>
    </location>
</feature>
<keyword evidence="2 6" id="KW-0378">Hydrolase</keyword>
<dbReference type="STRING" id="564137.SAMN04488238_10850"/>
<dbReference type="HAMAP" id="MF_01876">
    <property type="entry name" value="PsiMP_glycosidase"/>
    <property type="match status" value="1"/>
</dbReference>
<dbReference type="Pfam" id="PF04227">
    <property type="entry name" value="Indigoidine_A"/>
    <property type="match status" value="1"/>
</dbReference>
<dbReference type="GO" id="GO:0016798">
    <property type="term" value="F:hydrolase activity, acting on glycosyl bonds"/>
    <property type="evidence" value="ECO:0007669"/>
    <property type="project" value="UniProtKB-KW"/>
</dbReference>
<comment type="similarity">
    <text evidence="6">Belongs to the pseudouridine-5'-phosphate glycosidase family.</text>
</comment>
<feature type="binding site" evidence="6">
    <location>
        <position position="111"/>
    </location>
    <ligand>
        <name>substrate</name>
    </ligand>
</feature>
<evidence type="ECO:0000256" key="4">
    <source>
        <dbReference type="ARBA" id="ARBA00023239"/>
    </source>
</evidence>
<keyword evidence="3 6" id="KW-0464">Manganese</keyword>
<dbReference type="AlphaFoldDB" id="A0A1H3BIN7"/>
<keyword evidence="5 6" id="KW-0326">Glycosidase</keyword>
<dbReference type="PANTHER" id="PTHR42909">
    <property type="entry name" value="ZGC:136858"/>
    <property type="match status" value="1"/>
</dbReference>
<dbReference type="GO" id="GO:0005737">
    <property type="term" value="C:cytoplasm"/>
    <property type="evidence" value="ECO:0007669"/>
    <property type="project" value="TreeGrafter"/>
</dbReference>
<keyword evidence="1 6" id="KW-0479">Metal-binding</keyword>
<proteinExistence type="inferred from homology"/>
<dbReference type="PANTHER" id="PTHR42909:SF1">
    <property type="entry name" value="CARBOHYDRATE KINASE PFKB DOMAIN-CONTAINING PROTEIN"/>
    <property type="match status" value="1"/>
</dbReference>
<keyword evidence="4 6" id="KW-0456">Lyase</keyword>
<evidence type="ECO:0000313" key="9">
    <source>
        <dbReference type="Proteomes" id="UP000198539"/>
    </source>
</evidence>
<dbReference type="InterPro" id="IPR007342">
    <property type="entry name" value="PsuG"/>
</dbReference>
<evidence type="ECO:0000256" key="6">
    <source>
        <dbReference type="HAMAP-Rule" id="MF_01876"/>
    </source>
</evidence>
<feature type="active site" description="Nucleophile" evidence="6">
    <location>
        <position position="164"/>
    </location>
</feature>
<dbReference type="OrthoDB" id="9805870at2"/>
<name>A0A1H3BIN7_9RHOB</name>
<dbReference type="EC" id="4.2.1.70" evidence="6"/>
<keyword evidence="9" id="KW-1185">Reference proteome</keyword>
<evidence type="ECO:0000256" key="2">
    <source>
        <dbReference type="ARBA" id="ARBA00022801"/>
    </source>
</evidence>
<feature type="binding site" evidence="6">
    <location>
        <position position="91"/>
    </location>
    <ligand>
        <name>substrate</name>
    </ligand>
</feature>